<dbReference type="Proteomes" id="UP000237440">
    <property type="component" value="Unassembled WGS sequence"/>
</dbReference>
<feature type="transmembrane region" description="Helical" evidence="1">
    <location>
        <begin position="52"/>
        <end position="69"/>
    </location>
</feature>
<accession>A0A2S3VV28</accession>
<keyword evidence="1" id="KW-0472">Membrane</keyword>
<comment type="caution">
    <text evidence="2">The sequence shown here is derived from an EMBL/GenBank/DDBJ whole genome shotgun (WGS) entry which is preliminary data.</text>
</comment>
<keyword evidence="1" id="KW-1133">Transmembrane helix</keyword>
<dbReference type="EMBL" id="MUJK01000001">
    <property type="protein sequence ID" value="POF43805.1"/>
    <property type="molecule type" value="Genomic_DNA"/>
</dbReference>
<proteinExistence type="predicted"/>
<name>A0A2S3VV28_9PSED</name>
<keyword evidence="3" id="KW-1185">Reference proteome</keyword>
<dbReference type="OrthoDB" id="8563419at2"/>
<protein>
    <submittedName>
        <fullName evidence="2">Uncharacterized protein</fullName>
    </submittedName>
</protein>
<reference evidence="3" key="1">
    <citation type="submission" date="2017-02" db="EMBL/GenBank/DDBJ databases">
        <authorList>
            <person name="Furmanczyk E.M."/>
        </authorList>
    </citation>
    <scope>NUCLEOTIDE SEQUENCE [LARGE SCALE GENOMIC DNA]</scope>
    <source>
        <strain evidence="3">AP3_22</strain>
    </source>
</reference>
<feature type="transmembrane region" description="Helical" evidence="1">
    <location>
        <begin position="16"/>
        <end position="40"/>
    </location>
</feature>
<sequence>MSENKSPVSLDEDICVHVFTASAAMVGVCITVVGIFQVITTLRSENSLGDDFLTINAILYLITTLLSYWTLRTRKINRNPLLEKLTDALFLIALTCTTGIAGFITWAITLK</sequence>
<feature type="transmembrane region" description="Helical" evidence="1">
    <location>
        <begin position="89"/>
        <end position="110"/>
    </location>
</feature>
<keyword evidence="1" id="KW-0812">Transmembrane</keyword>
<dbReference type="AlphaFoldDB" id="A0A2S3VV28"/>
<dbReference type="RefSeq" id="WP_103393426.1">
    <property type="nucleotide sequence ID" value="NZ_MUJK01000001.1"/>
</dbReference>
<evidence type="ECO:0000313" key="3">
    <source>
        <dbReference type="Proteomes" id="UP000237440"/>
    </source>
</evidence>
<evidence type="ECO:0000313" key="2">
    <source>
        <dbReference type="EMBL" id="POF43805.1"/>
    </source>
</evidence>
<evidence type="ECO:0000256" key="1">
    <source>
        <dbReference type="SAM" id="Phobius"/>
    </source>
</evidence>
<gene>
    <name evidence="2" type="ORF">B0D71_03080</name>
</gene>
<organism evidence="2 3">
    <name type="scientific">Pseudomonas laurylsulfativorans</name>
    <dbReference type="NCBI Taxonomy" id="1943631"/>
    <lineage>
        <taxon>Bacteria</taxon>
        <taxon>Pseudomonadati</taxon>
        <taxon>Pseudomonadota</taxon>
        <taxon>Gammaproteobacteria</taxon>
        <taxon>Pseudomonadales</taxon>
        <taxon>Pseudomonadaceae</taxon>
        <taxon>Pseudomonas</taxon>
    </lineage>
</organism>